<accession>A0A2A7BN71</accession>
<gene>
    <name evidence="3" type="ORF">COO17_21145</name>
</gene>
<evidence type="ECO:0000313" key="4">
    <source>
        <dbReference type="Proteomes" id="UP000220111"/>
    </source>
</evidence>
<keyword evidence="2" id="KW-0812">Transmembrane</keyword>
<comment type="caution">
    <text evidence="3">The sequence shown here is derived from an EMBL/GenBank/DDBJ whole genome shotgun (WGS) entry which is preliminary data.</text>
</comment>
<dbReference type="RefSeq" id="WP_097815798.1">
    <property type="nucleotide sequence ID" value="NZ_NVPQ01000067.1"/>
</dbReference>
<evidence type="ECO:0000256" key="2">
    <source>
        <dbReference type="SAM" id="Phobius"/>
    </source>
</evidence>
<name>A0A2A7BN71_9BACI</name>
<reference evidence="3 4" key="1">
    <citation type="submission" date="2017-09" db="EMBL/GenBank/DDBJ databases">
        <title>Large-scale bioinformatics analysis of Bacillus genomes uncovers conserved roles of natural products in bacterial physiology.</title>
        <authorList>
            <consortium name="Agbiome Team Llc"/>
            <person name="Bleich R.M."/>
            <person name="Grubbs K.J."/>
            <person name="Santa Maria K.C."/>
            <person name="Allen S.E."/>
            <person name="Farag S."/>
            <person name="Shank E.A."/>
            <person name="Bowers A."/>
        </authorList>
    </citation>
    <scope>NUCLEOTIDE SEQUENCE [LARGE SCALE GENOMIC DNA]</scope>
    <source>
        <strain evidence="3 4">AFS098222</strain>
    </source>
</reference>
<keyword evidence="1" id="KW-0175">Coiled coil</keyword>
<keyword evidence="2" id="KW-0472">Membrane</keyword>
<keyword evidence="2" id="KW-1133">Transmembrane helix</keyword>
<dbReference type="AlphaFoldDB" id="A0A2A7BN71"/>
<evidence type="ECO:0000313" key="3">
    <source>
        <dbReference type="EMBL" id="PDY38439.1"/>
    </source>
</evidence>
<evidence type="ECO:0000256" key="1">
    <source>
        <dbReference type="SAM" id="Coils"/>
    </source>
</evidence>
<proteinExistence type="predicted"/>
<feature type="transmembrane region" description="Helical" evidence="2">
    <location>
        <begin position="36"/>
        <end position="54"/>
    </location>
</feature>
<dbReference type="EMBL" id="NVPQ01000067">
    <property type="protein sequence ID" value="PDY38439.1"/>
    <property type="molecule type" value="Genomic_DNA"/>
</dbReference>
<protein>
    <submittedName>
        <fullName evidence="3">Uncharacterized protein</fullName>
    </submittedName>
</protein>
<dbReference type="Proteomes" id="UP000220111">
    <property type="component" value="Unassembled WGS sequence"/>
</dbReference>
<sequence length="205" mass="23726">MIRKIIFSLITICLIYFIAGFVAVKFDWISSSTYNSYTTLAGGIATICGLYAFTLPKLTTQDIRGVQIESFKELALTADELISKENELNLKQTELTRLDQQKKEMEFLVRKASLSLFLQDQIERNEKRIHQLLSEKENEEMVDLLDQVFKSKKQLNVLNEEIQLSDQVELLNEIINKSRNQHNDIELIALLPSNIIRKAIEILKY</sequence>
<feature type="coiled-coil region" evidence="1">
    <location>
        <begin position="81"/>
        <end position="142"/>
    </location>
</feature>
<feature type="transmembrane region" description="Helical" evidence="2">
    <location>
        <begin position="5"/>
        <end position="24"/>
    </location>
</feature>
<organism evidence="3 4">
    <name type="scientific">Bacillus wiedmannii</name>
    <dbReference type="NCBI Taxonomy" id="1890302"/>
    <lineage>
        <taxon>Bacteria</taxon>
        <taxon>Bacillati</taxon>
        <taxon>Bacillota</taxon>
        <taxon>Bacilli</taxon>
        <taxon>Bacillales</taxon>
        <taxon>Bacillaceae</taxon>
        <taxon>Bacillus</taxon>
        <taxon>Bacillus cereus group</taxon>
    </lineage>
</organism>